<dbReference type="Pfam" id="PF07715">
    <property type="entry name" value="Plug"/>
    <property type="match status" value="1"/>
</dbReference>
<dbReference type="SUPFAM" id="SSF49452">
    <property type="entry name" value="Starch-binding domain-like"/>
    <property type="match status" value="1"/>
</dbReference>
<dbReference type="InterPro" id="IPR037066">
    <property type="entry name" value="Plug_dom_sf"/>
</dbReference>
<name>A0ABS3CEJ6_9BACT</name>
<dbReference type="Pfam" id="PF13715">
    <property type="entry name" value="CarbopepD_reg_2"/>
    <property type="match status" value="1"/>
</dbReference>
<protein>
    <submittedName>
        <fullName evidence="2">Carboxypeptidase-like regulatory domain-containing protein</fullName>
    </submittedName>
</protein>
<evidence type="ECO:0000313" key="3">
    <source>
        <dbReference type="Proteomes" id="UP000664480"/>
    </source>
</evidence>
<dbReference type="SUPFAM" id="SSF56935">
    <property type="entry name" value="Porins"/>
    <property type="match status" value="1"/>
</dbReference>
<dbReference type="RefSeq" id="WP_206585558.1">
    <property type="nucleotide sequence ID" value="NZ_JAFKCU010000001.1"/>
</dbReference>
<organism evidence="2 3">
    <name type="scientific">Algoriphagus pacificus</name>
    <dbReference type="NCBI Taxonomy" id="2811234"/>
    <lineage>
        <taxon>Bacteria</taxon>
        <taxon>Pseudomonadati</taxon>
        <taxon>Bacteroidota</taxon>
        <taxon>Cytophagia</taxon>
        <taxon>Cytophagales</taxon>
        <taxon>Cyclobacteriaceae</taxon>
        <taxon>Algoriphagus</taxon>
    </lineage>
</organism>
<accession>A0ABS3CEJ6</accession>
<keyword evidence="3" id="KW-1185">Reference proteome</keyword>
<proteinExistence type="predicted"/>
<evidence type="ECO:0000259" key="1">
    <source>
        <dbReference type="Pfam" id="PF07715"/>
    </source>
</evidence>
<comment type="caution">
    <text evidence="2">The sequence shown here is derived from an EMBL/GenBank/DDBJ whole genome shotgun (WGS) entry which is preliminary data.</text>
</comment>
<dbReference type="InterPro" id="IPR013784">
    <property type="entry name" value="Carb-bd-like_fold"/>
</dbReference>
<dbReference type="Gene3D" id="2.170.130.10">
    <property type="entry name" value="TonB-dependent receptor, plug domain"/>
    <property type="match status" value="1"/>
</dbReference>
<feature type="domain" description="TonB-dependent receptor plug" evidence="1">
    <location>
        <begin position="692"/>
        <end position="771"/>
    </location>
</feature>
<dbReference type="EMBL" id="JAFKCU010000001">
    <property type="protein sequence ID" value="MBN7814916.1"/>
    <property type="molecule type" value="Genomic_DNA"/>
</dbReference>
<gene>
    <name evidence="2" type="ORF">J0A69_05720</name>
</gene>
<dbReference type="InterPro" id="IPR012910">
    <property type="entry name" value="Plug_dom"/>
</dbReference>
<sequence length="884" mass="98704">MSQKQHFLFVQFFFLTFLFLAGSQVLYAQSRNFSGRITNESSGEGLKDIHVFVPNSTFQTFSDSLGRFSIPNIPVGRWEVMVIGEGFESVEQTIVVENTTSKDYSFSLKPKQKVTPFPMKLSDKKRESLVEDFTSAFLSSSKYSEQIRLLNPETLIFSEIENSKDLSVETDGYLIFVNDKTGFLFTLYLTAPQNLASPFSRDQVVVAFLDLINEIPELIEARRSEREKIFLNSPEYSLRQMLTGEISESESKEDIKVSFGNYPGEYLLSFSKPFQIPGKGAISYEGDELAVRSEGSLVFEDNLILEGGFSSIHPLDQLPKNYNVEKALKLANIEKNAQVLQEKVFLQTDRSHYLRGETMFFKANMIYANPLLGPELSKVLHLEILDTTGYQEYHQVFPIKAGKAIGSVYLPVEFDQEKYIVKAYTSWSLNYGNETYLPIQIHDPSLKPVASMPEQLSNGVTIFSDKQNYSPGEQVNLNIMVKDGNGKPVASDLAIRVLDLDQAVPLENNKSISEAFSLNPVPNDAKLEDFKYPLENRYSLIGQIKNEDDEPIRGNITALINGLENIEKFKVDDDGTFEIPNISFENDFEIAIQASDRKALPVRNISLKIQDYQSDGDLPSFEFPKLETSKAPALTAQEIQANMEKGEILLEEFVLDEEKDDPVGPMIYGYPDNSVDPSTLPLNGSTSQFLYLLSGQVPGMSVTGNPPSIRFRNGGEPLVMIDGVPINPSSGPTIGGGSPSGRTATDIIAGINVFAIKRVEVIKRTVSALGEGGRNGIISIFMKTGLDLQKANDAIMNDFTPFYLSGYPSLRKFEDVMDEQENNSLLRGLRPTLYWNPEIITNSEELSQKVQFQSSKTGGPMWVEIKGISADGQPIEGRFVINQE</sequence>
<reference evidence="2 3" key="1">
    <citation type="submission" date="2021-03" db="EMBL/GenBank/DDBJ databases">
        <title>novel species isolated from a fishpond in China.</title>
        <authorList>
            <person name="Lu H."/>
            <person name="Cai Z."/>
        </authorList>
    </citation>
    <scope>NUCLEOTIDE SEQUENCE [LARGE SCALE GENOMIC DNA]</scope>
    <source>
        <strain evidence="2 3">YJ13C</strain>
    </source>
</reference>
<dbReference type="Gene3D" id="2.60.40.1120">
    <property type="entry name" value="Carboxypeptidase-like, regulatory domain"/>
    <property type="match status" value="1"/>
</dbReference>
<evidence type="ECO:0000313" key="2">
    <source>
        <dbReference type="EMBL" id="MBN7814916.1"/>
    </source>
</evidence>
<dbReference type="Proteomes" id="UP000664480">
    <property type="component" value="Unassembled WGS sequence"/>
</dbReference>